<dbReference type="Proteomes" id="UP000076078">
    <property type="component" value="Unassembled WGS sequence"/>
</dbReference>
<dbReference type="GO" id="GO:0003960">
    <property type="term" value="F:quinone reductase (NADPH) activity"/>
    <property type="evidence" value="ECO:0007669"/>
    <property type="project" value="InterPro"/>
</dbReference>
<evidence type="ECO:0000256" key="2">
    <source>
        <dbReference type="ARBA" id="ARBA00023002"/>
    </source>
</evidence>
<organism evidence="6 7">
    <name type="scientific">Tieghemostelium lacteum</name>
    <name type="common">Slime mold</name>
    <name type="synonym">Dictyostelium lacteum</name>
    <dbReference type="NCBI Taxonomy" id="361077"/>
    <lineage>
        <taxon>Eukaryota</taxon>
        <taxon>Amoebozoa</taxon>
        <taxon>Evosea</taxon>
        <taxon>Eumycetozoa</taxon>
        <taxon>Dictyostelia</taxon>
        <taxon>Dictyosteliales</taxon>
        <taxon>Raperosteliaceae</taxon>
        <taxon>Tieghemostelium</taxon>
    </lineage>
</organism>
<keyword evidence="2" id="KW-0560">Oxidoreductase</keyword>
<dbReference type="OrthoDB" id="48317at2759"/>
<dbReference type="AlphaFoldDB" id="A0A151ZBB5"/>
<accession>A0A151ZBB5</accession>
<dbReference type="Gene3D" id="3.90.180.10">
    <property type="entry name" value="Medium-chain alcohol dehydrogenases, catalytic domain"/>
    <property type="match status" value="1"/>
</dbReference>
<dbReference type="SMART" id="SM00829">
    <property type="entry name" value="PKS_ER"/>
    <property type="match status" value="1"/>
</dbReference>
<evidence type="ECO:0000259" key="5">
    <source>
        <dbReference type="SMART" id="SM00829"/>
    </source>
</evidence>
<dbReference type="GO" id="GO:0035925">
    <property type="term" value="F:mRNA 3'-UTR AU-rich region binding"/>
    <property type="evidence" value="ECO:0007669"/>
    <property type="project" value="TreeGrafter"/>
</dbReference>
<reference evidence="6 7" key="1">
    <citation type="submission" date="2015-12" db="EMBL/GenBank/DDBJ databases">
        <title>Dictyostelia acquired genes for synthesis and detection of signals that induce cell-type specialization by lateral gene transfer from prokaryotes.</title>
        <authorList>
            <person name="Gloeckner G."/>
            <person name="Schaap P."/>
        </authorList>
    </citation>
    <scope>NUCLEOTIDE SEQUENCE [LARGE SCALE GENOMIC DNA]</scope>
    <source>
        <strain evidence="6 7">TK</strain>
    </source>
</reference>
<evidence type="ECO:0000313" key="7">
    <source>
        <dbReference type="Proteomes" id="UP000076078"/>
    </source>
</evidence>
<dbReference type="Pfam" id="PF00107">
    <property type="entry name" value="ADH_zinc_N"/>
    <property type="match status" value="1"/>
</dbReference>
<dbReference type="InterPro" id="IPR013149">
    <property type="entry name" value="ADH-like_C"/>
</dbReference>
<dbReference type="GO" id="GO:0070402">
    <property type="term" value="F:NADPH binding"/>
    <property type="evidence" value="ECO:0007669"/>
    <property type="project" value="TreeGrafter"/>
</dbReference>
<feature type="domain" description="Enoyl reductase (ER)" evidence="5">
    <location>
        <begin position="10"/>
        <end position="319"/>
    </location>
</feature>
<keyword evidence="7" id="KW-1185">Reference proteome</keyword>
<dbReference type="GO" id="GO:0005829">
    <property type="term" value="C:cytosol"/>
    <property type="evidence" value="ECO:0007669"/>
    <property type="project" value="TreeGrafter"/>
</dbReference>
<dbReference type="FunFam" id="3.40.50.720:FF:000053">
    <property type="entry name" value="Quinone oxidoreductase 1"/>
    <property type="match status" value="1"/>
</dbReference>
<keyword evidence="1" id="KW-0521">NADP</keyword>
<dbReference type="EMBL" id="LODT01000035">
    <property type="protein sequence ID" value="KYQ91174.1"/>
    <property type="molecule type" value="Genomic_DNA"/>
</dbReference>
<feature type="region of interest" description="Disordered" evidence="4">
    <location>
        <begin position="484"/>
        <end position="537"/>
    </location>
</feature>
<dbReference type="Gene3D" id="3.40.50.720">
    <property type="entry name" value="NAD(P)-binding Rossmann-like Domain"/>
    <property type="match status" value="1"/>
</dbReference>
<dbReference type="PANTHER" id="PTHR48106">
    <property type="entry name" value="QUINONE OXIDOREDUCTASE PIG3-RELATED"/>
    <property type="match status" value="1"/>
</dbReference>
<dbReference type="CDD" id="cd05286">
    <property type="entry name" value="QOR2"/>
    <property type="match status" value="1"/>
</dbReference>
<dbReference type="PANTHER" id="PTHR48106:SF13">
    <property type="entry name" value="QUINONE OXIDOREDUCTASE-RELATED"/>
    <property type="match status" value="1"/>
</dbReference>
<dbReference type="InParanoid" id="A0A151ZBB5"/>
<gene>
    <name evidence="6" type="ORF">DLAC_08085</name>
</gene>
<evidence type="ECO:0000256" key="3">
    <source>
        <dbReference type="ARBA" id="ARBA00070796"/>
    </source>
</evidence>
<protein>
    <recommendedName>
        <fullName evidence="3">Probable quinone oxidoreductase</fullName>
    </recommendedName>
</protein>
<dbReference type="InterPro" id="IPR020843">
    <property type="entry name" value="ER"/>
</dbReference>
<dbReference type="SUPFAM" id="SSF51735">
    <property type="entry name" value="NAD(P)-binding Rossmann-fold domains"/>
    <property type="match status" value="1"/>
</dbReference>
<feature type="compositionally biased region" description="Low complexity" evidence="4">
    <location>
        <begin position="489"/>
        <end position="512"/>
    </location>
</feature>
<evidence type="ECO:0000256" key="1">
    <source>
        <dbReference type="ARBA" id="ARBA00022857"/>
    </source>
</evidence>
<evidence type="ECO:0000256" key="4">
    <source>
        <dbReference type="SAM" id="MobiDB-lite"/>
    </source>
</evidence>
<dbReference type="STRING" id="361077.A0A151ZBB5"/>
<dbReference type="InterPro" id="IPR011032">
    <property type="entry name" value="GroES-like_sf"/>
</dbReference>
<dbReference type="SUPFAM" id="SSF50129">
    <property type="entry name" value="GroES-like"/>
    <property type="match status" value="1"/>
</dbReference>
<evidence type="ECO:0000313" key="6">
    <source>
        <dbReference type="EMBL" id="KYQ91174.1"/>
    </source>
</evidence>
<dbReference type="Pfam" id="PF08240">
    <property type="entry name" value="ADH_N"/>
    <property type="match status" value="1"/>
</dbReference>
<dbReference type="FunCoup" id="A0A151ZBB5">
    <property type="interactions" value="88"/>
</dbReference>
<dbReference type="InterPro" id="IPR036291">
    <property type="entry name" value="NAD(P)-bd_dom_sf"/>
</dbReference>
<sequence length="558" mass="60303">MKAIRVSQVGGVEQLKYDTIPVPQVSKENEVLIKNQYSGINFIDIYHRTGLYKLETPFTLGREGSGIVESVGSQVKSVKAGDRVCYFSPNSYAQFTLAPEGSCFRLPDNVDFQSGAAYTLQGLTGHYLIRSTFPLNNTHYCLIQAGAGGLGQILIQMAKIVGAKVITTVSSKEKEEICRSLGADHIINYTETPDFASIVKSFTPGGKGVDVVYDGVGLSTWMQSLKSLKPLGYLALVGNASGPVPPIDPLLLSANGSLFVTRPTLVDYLREPGSMQKRMEEIFSWVESKKLTLNNQIVLPLEKAGEAHTLLETRKSTVLNFIGFAFCQNENYTFTGKFTPDSLTIPKVNDISGDCVTILSRESGMYIVSYNITLKNVVGADITGIVLRGPAPEKQTSGALKLFLTRSGSPNEVITNTTYKTYGSTRILPNTLEFNYIPSILPTITSPDNKAPSKSNIYLILDTKTGGEDPVSRCQLYFVPSVVPEDSSHTQSSSDTTTPSPTQTSTPTPTQTNSEDNLGESGSGPATKTPTDPEDSGASLLETSTFFAILVLMLSIAL</sequence>
<dbReference type="InterPro" id="IPR013154">
    <property type="entry name" value="ADH-like_N"/>
</dbReference>
<dbReference type="InterPro" id="IPR047618">
    <property type="entry name" value="QOR-like"/>
</dbReference>
<proteinExistence type="predicted"/>
<comment type="caution">
    <text evidence="6">The sequence shown here is derived from an EMBL/GenBank/DDBJ whole genome shotgun (WGS) entry which is preliminary data.</text>
</comment>
<name>A0A151ZBB5_TIELA</name>